<evidence type="ECO:0000313" key="3">
    <source>
        <dbReference type="Proteomes" id="UP001150238"/>
    </source>
</evidence>
<organism evidence="2 3">
    <name type="scientific">Lentinula lateritia</name>
    <dbReference type="NCBI Taxonomy" id="40482"/>
    <lineage>
        <taxon>Eukaryota</taxon>
        <taxon>Fungi</taxon>
        <taxon>Dikarya</taxon>
        <taxon>Basidiomycota</taxon>
        <taxon>Agaricomycotina</taxon>
        <taxon>Agaricomycetes</taxon>
        <taxon>Agaricomycetidae</taxon>
        <taxon>Agaricales</taxon>
        <taxon>Marasmiineae</taxon>
        <taxon>Omphalotaceae</taxon>
        <taxon>Lentinula</taxon>
    </lineage>
</organism>
<evidence type="ECO:0000256" key="1">
    <source>
        <dbReference type="SAM" id="MobiDB-lite"/>
    </source>
</evidence>
<sequence length="82" mass="9263">MFDESSRAGVAGSHQWGLDVGPHEMGWNPQFTGPNVTVGKRREGNDDEEVVKGKGYNHEAEEQKRKAKDINMVKAVKRRKKQ</sequence>
<feature type="region of interest" description="Disordered" evidence="1">
    <location>
        <begin position="1"/>
        <end position="82"/>
    </location>
</feature>
<evidence type="ECO:0000313" key="2">
    <source>
        <dbReference type="EMBL" id="KAJ4475975.1"/>
    </source>
</evidence>
<reference evidence="2" key="1">
    <citation type="submission" date="2022-08" db="EMBL/GenBank/DDBJ databases">
        <authorList>
            <consortium name="DOE Joint Genome Institute"/>
            <person name="Min B."/>
            <person name="Riley R."/>
            <person name="Sierra-Patev S."/>
            <person name="Naranjo-Ortiz M."/>
            <person name="Looney B."/>
            <person name="Konkel Z."/>
            <person name="Slot J.C."/>
            <person name="Sakamoto Y."/>
            <person name="Steenwyk J.L."/>
            <person name="Rokas A."/>
            <person name="Carro J."/>
            <person name="Camarero S."/>
            <person name="Ferreira P."/>
            <person name="Molpeceres G."/>
            <person name="Ruiz-Duenas F.J."/>
            <person name="Serrano A."/>
            <person name="Henrissat B."/>
            <person name="Drula E."/>
            <person name="Hughes K.W."/>
            <person name="Mata J.L."/>
            <person name="Ishikawa N.K."/>
            <person name="Vargas-Isla R."/>
            <person name="Ushijima S."/>
            <person name="Smith C.A."/>
            <person name="Ahrendt S."/>
            <person name="Andreopoulos W."/>
            <person name="He G."/>
            <person name="Labutti K."/>
            <person name="Lipzen A."/>
            <person name="Ng V."/>
            <person name="Sandor L."/>
            <person name="Barry K."/>
            <person name="Martinez A.T."/>
            <person name="Xiao Y."/>
            <person name="Gibbons J.G."/>
            <person name="Terashima K."/>
            <person name="Hibbett D.S."/>
            <person name="Grigoriev I.V."/>
        </authorList>
    </citation>
    <scope>NUCLEOTIDE SEQUENCE</scope>
    <source>
        <strain evidence="2">Sp2 HRB7682 ss15</strain>
    </source>
</reference>
<dbReference type="EMBL" id="JANVFS010000021">
    <property type="protein sequence ID" value="KAJ4475975.1"/>
    <property type="molecule type" value="Genomic_DNA"/>
</dbReference>
<reference evidence="2" key="2">
    <citation type="journal article" date="2023" name="Proc. Natl. Acad. Sci. U.S.A.">
        <title>A global phylogenomic analysis of the shiitake genus Lentinula.</title>
        <authorList>
            <person name="Sierra-Patev S."/>
            <person name="Min B."/>
            <person name="Naranjo-Ortiz M."/>
            <person name="Looney B."/>
            <person name="Konkel Z."/>
            <person name="Slot J.C."/>
            <person name="Sakamoto Y."/>
            <person name="Steenwyk J.L."/>
            <person name="Rokas A."/>
            <person name="Carro J."/>
            <person name="Camarero S."/>
            <person name="Ferreira P."/>
            <person name="Molpeceres G."/>
            <person name="Ruiz-Duenas F.J."/>
            <person name="Serrano A."/>
            <person name="Henrissat B."/>
            <person name="Drula E."/>
            <person name="Hughes K.W."/>
            <person name="Mata J.L."/>
            <person name="Ishikawa N.K."/>
            <person name="Vargas-Isla R."/>
            <person name="Ushijima S."/>
            <person name="Smith C.A."/>
            <person name="Donoghue J."/>
            <person name="Ahrendt S."/>
            <person name="Andreopoulos W."/>
            <person name="He G."/>
            <person name="LaButti K."/>
            <person name="Lipzen A."/>
            <person name="Ng V."/>
            <person name="Riley R."/>
            <person name="Sandor L."/>
            <person name="Barry K."/>
            <person name="Martinez A.T."/>
            <person name="Xiao Y."/>
            <person name="Gibbons J.G."/>
            <person name="Terashima K."/>
            <person name="Grigoriev I.V."/>
            <person name="Hibbett D."/>
        </authorList>
    </citation>
    <scope>NUCLEOTIDE SEQUENCE</scope>
    <source>
        <strain evidence="2">Sp2 HRB7682 ss15</strain>
    </source>
</reference>
<proteinExistence type="predicted"/>
<gene>
    <name evidence="2" type="ORF">C8J55DRAFT_562012</name>
</gene>
<dbReference type="Proteomes" id="UP001150238">
    <property type="component" value="Unassembled WGS sequence"/>
</dbReference>
<feature type="compositionally biased region" description="Basic and acidic residues" evidence="1">
    <location>
        <begin position="40"/>
        <end position="71"/>
    </location>
</feature>
<dbReference type="AlphaFoldDB" id="A0A9W9DMC0"/>
<name>A0A9W9DMC0_9AGAR</name>
<accession>A0A9W9DMC0</accession>
<protein>
    <submittedName>
        <fullName evidence="2">Uncharacterized protein</fullName>
    </submittedName>
</protein>
<comment type="caution">
    <text evidence="2">The sequence shown here is derived from an EMBL/GenBank/DDBJ whole genome shotgun (WGS) entry which is preliminary data.</text>
</comment>